<dbReference type="InterPro" id="IPR036259">
    <property type="entry name" value="MFS_trans_sf"/>
</dbReference>
<dbReference type="AlphaFoldDB" id="A0A8H4JE89"/>
<feature type="transmembrane region" description="Helical" evidence="7">
    <location>
        <begin position="589"/>
        <end position="607"/>
    </location>
</feature>
<comment type="subcellular location">
    <subcellularLocation>
        <location evidence="1">Membrane</location>
        <topology evidence="1">Multi-pass membrane protein</topology>
    </subcellularLocation>
</comment>
<feature type="transmembrane region" description="Helical" evidence="7">
    <location>
        <begin position="56"/>
        <end position="75"/>
    </location>
</feature>
<dbReference type="Gene3D" id="1.20.1250.20">
    <property type="entry name" value="MFS general substrate transporter like domains"/>
    <property type="match status" value="1"/>
</dbReference>
<feature type="transmembrane region" description="Helical" evidence="7">
    <location>
        <begin position="82"/>
        <end position="100"/>
    </location>
</feature>
<reference evidence="9 10" key="1">
    <citation type="submission" date="2020-01" db="EMBL/GenBank/DDBJ databases">
        <title>Identification and distribution of gene clusters putatively required for synthesis of sphingolipid metabolism inhibitors in phylogenetically diverse species of the filamentous fungus Fusarium.</title>
        <authorList>
            <person name="Kim H.-S."/>
            <person name="Busman M."/>
            <person name="Brown D.W."/>
            <person name="Divon H."/>
            <person name="Uhlig S."/>
            <person name="Proctor R.H."/>
        </authorList>
    </citation>
    <scope>NUCLEOTIDE SEQUENCE [LARGE SCALE GENOMIC DNA]</scope>
    <source>
        <strain evidence="9 10">NRRL 13308</strain>
    </source>
</reference>
<keyword evidence="2" id="KW-0813">Transport</keyword>
<feature type="transmembrane region" description="Helical" evidence="7">
    <location>
        <begin position="519"/>
        <end position="537"/>
    </location>
</feature>
<evidence type="ECO:0000256" key="1">
    <source>
        <dbReference type="ARBA" id="ARBA00004141"/>
    </source>
</evidence>
<feature type="transmembrane region" description="Helical" evidence="7">
    <location>
        <begin position="141"/>
        <end position="160"/>
    </location>
</feature>
<dbReference type="EMBL" id="JAADJF010000349">
    <property type="protein sequence ID" value="KAF4421792.1"/>
    <property type="molecule type" value="Genomic_DNA"/>
</dbReference>
<proteinExistence type="predicted"/>
<feature type="transmembrane region" description="Helical" evidence="7">
    <location>
        <begin position="372"/>
        <end position="396"/>
    </location>
</feature>
<dbReference type="InterPro" id="IPR020846">
    <property type="entry name" value="MFS_dom"/>
</dbReference>
<dbReference type="GO" id="GO:0005886">
    <property type="term" value="C:plasma membrane"/>
    <property type="evidence" value="ECO:0007669"/>
    <property type="project" value="TreeGrafter"/>
</dbReference>
<feature type="transmembrane region" description="Helical" evidence="7">
    <location>
        <begin position="342"/>
        <end position="360"/>
    </location>
</feature>
<dbReference type="Pfam" id="PF07690">
    <property type="entry name" value="MFS_1"/>
    <property type="match status" value="1"/>
</dbReference>
<keyword evidence="6" id="KW-0325">Glycoprotein</keyword>
<feature type="transmembrane region" description="Helical" evidence="7">
    <location>
        <begin position="433"/>
        <end position="452"/>
    </location>
</feature>
<feature type="transmembrane region" description="Helical" evidence="7">
    <location>
        <begin position="16"/>
        <end position="36"/>
    </location>
</feature>
<feature type="transmembrane region" description="Helical" evidence="7">
    <location>
        <begin position="557"/>
        <end position="577"/>
    </location>
</feature>
<dbReference type="PANTHER" id="PTHR23502:SF51">
    <property type="entry name" value="QUINIDINE RESISTANCE PROTEIN 1-RELATED"/>
    <property type="match status" value="1"/>
</dbReference>
<evidence type="ECO:0000256" key="3">
    <source>
        <dbReference type="ARBA" id="ARBA00022692"/>
    </source>
</evidence>
<dbReference type="PROSITE" id="PS50850">
    <property type="entry name" value="MFS"/>
    <property type="match status" value="1"/>
</dbReference>
<accession>A0A8H4JE89</accession>
<dbReference type="SUPFAM" id="SSF103473">
    <property type="entry name" value="MFS general substrate transporter"/>
    <property type="match status" value="1"/>
</dbReference>
<evidence type="ECO:0000259" key="8">
    <source>
        <dbReference type="PROSITE" id="PS50850"/>
    </source>
</evidence>
<sequence>MQGEVFSVYSLWSKRLMIVSVSLFALLGTMATSMYYPALPTVASDLGVSITDVNLSVTTFMILQGIAPTFVGSFSDSSGRRLAYIACFSIFLAANIALALQNTYGGLLALRCVQSAGAGGLIPLASGVIADIVEPAERGSYMAWATVAPVLGPALAPVLGGVLTRYLGWHSIFWFLAIACIVLGVLFLFFFPETNRKLVGNGAHMPPRLSQPFYFFFRQGNKRQQEGFIERRSISFPNPFSILKVVLDKEGAVVLAGNGVINILIAGVNTGLPPLMKNLYGLSEVQTSLCFLAFGIGSAVCTVITGRLMDRAYRRTAAKHNIPLKLARRDPNMPVEHARLQVTWPHIAAAIAGLLGYGWTLNKPTHLAGPMVFLFVIGYTTTAVAQALNALMVDLFPQDAATASAANNLIRCGLGAAITAAIQPLTLAVRPGWTYTICSGFLLIIVPFFIALTRFGPEILEASSQLESHELHSWPTTVSQPTVSEPVTRTSSPMFEVDPEISAENDLVMSQLAPVDGGIAAWRLLGAAFVFETLLGVTQSPRTNQRQLTQSFASSPYIGIVGTIASGLGYIGAPFIMPFIQKHQRWRRQMIWVGWPICIGGLVAGSFANTLETLILTQGVAYGVGFLILY</sequence>
<evidence type="ECO:0000313" key="10">
    <source>
        <dbReference type="Proteomes" id="UP000536711"/>
    </source>
</evidence>
<feature type="transmembrane region" description="Helical" evidence="7">
    <location>
        <begin position="408"/>
        <end position="427"/>
    </location>
</feature>
<evidence type="ECO:0000256" key="4">
    <source>
        <dbReference type="ARBA" id="ARBA00022989"/>
    </source>
</evidence>
<evidence type="ECO:0000313" key="9">
    <source>
        <dbReference type="EMBL" id="KAF4421792.1"/>
    </source>
</evidence>
<name>A0A8H4JE89_9HYPO</name>
<gene>
    <name evidence="9" type="ORF">FACUT_10879</name>
</gene>
<evidence type="ECO:0000256" key="6">
    <source>
        <dbReference type="ARBA" id="ARBA00023180"/>
    </source>
</evidence>
<feature type="transmembrane region" description="Helical" evidence="7">
    <location>
        <begin position="106"/>
        <end position="129"/>
    </location>
</feature>
<dbReference type="GO" id="GO:0015137">
    <property type="term" value="F:citrate transmembrane transporter activity"/>
    <property type="evidence" value="ECO:0007669"/>
    <property type="project" value="UniProtKB-ARBA"/>
</dbReference>
<feature type="transmembrane region" description="Helical" evidence="7">
    <location>
        <begin position="252"/>
        <end position="273"/>
    </location>
</feature>
<feature type="domain" description="Major facilitator superfamily (MFS) profile" evidence="8">
    <location>
        <begin position="17"/>
        <end position="454"/>
    </location>
</feature>
<feature type="transmembrane region" description="Helical" evidence="7">
    <location>
        <begin position="172"/>
        <end position="191"/>
    </location>
</feature>
<dbReference type="FunFam" id="1.20.1250.20:FF:000172">
    <property type="entry name" value="MFS multidrug resistance transporter"/>
    <property type="match status" value="1"/>
</dbReference>
<keyword evidence="5 7" id="KW-0472">Membrane</keyword>
<dbReference type="InterPro" id="IPR011701">
    <property type="entry name" value="MFS"/>
</dbReference>
<evidence type="ECO:0000256" key="5">
    <source>
        <dbReference type="ARBA" id="ARBA00023136"/>
    </source>
</evidence>
<organism evidence="9 10">
    <name type="scientific">Fusarium acutatum</name>
    <dbReference type="NCBI Taxonomy" id="78861"/>
    <lineage>
        <taxon>Eukaryota</taxon>
        <taxon>Fungi</taxon>
        <taxon>Dikarya</taxon>
        <taxon>Ascomycota</taxon>
        <taxon>Pezizomycotina</taxon>
        <taxon>Sordariomycetes</taxon>
        <taxon>Hypocreomycetidae</taxon>
        <taxon>Hypocreales</taxon>
        <taxon>Nectriaceae</taxon>
        <taxon>Fusarium</taxon>
        <taxon>Fusarium fujikuroi species complex</taxon>
    </lineage>
</organism>
<dbReference type="FunFam" id="1.20.1720.10:FF:000009">
    <property type="entry name" value="MFS multidrug transporter"/>
    <property type="match status" value="1"/>
</dbReference>
<keyword evidence="4 7" id="KW-1133">Transmembrane helix</keyword>
<dbReference type="OrthoDB" id="440553at2759"/>
<comment type="caution">
    <text evidence="9">The sequence shown here is derived from an EMBL/GenBank/DDBJ whole genome shotgun (WGS) entry which is preliminary data.</text>
</comment>
<keyword evidence="3 7" id="KW-0812">Transmembrane</keyword>
<feature type="transmembrane region" description="Helical" evidence="7">
    <location>
        <begin position="285"/>
        <end position="305"/>
    </location>
</feature>
<evidence type="ECO:0000256" key="7">
    <source>
        <dbReference type="SAM" id="Phobius"/>
    </source>
</evidence>
<dbReference type="Proteomes" id="UP000536711">
    <property type="component" value="Unassembled WGS sequence"/>
</dbReference>
<protein>
    <submittedName>
        <fullName evidence="9">Quinidine resistance 1</fullName>
    </submittedName>
</protein>
<dbReference type="GO" id="GO:0140115">
    <property type="term" value="P:export across plasma membrane"/>
    <property type="evidence" value="ECO:0007669"/>
    <property type="project" value="UniProtKB-ARBA"/>
</dbReference>
<dbReference type="PANTHER" id="PTHR23502">
    <property type="entry name" value="MAJOR FACILITATOR SUPERFAMILY"/>
    <property type="match status" value="1"/>
</dbReference>
<evidence type="ECO:0000256" key="2">
    <source>
        <dbReference type="ARBA" id="ARBA00022448"/>
    </source>
</evidence>
<keyword evidence="10" id="KW-1185">Reference proteome</keyword>